<dbReference type="SFLD" id="SFLDG01129">
    <property type="entry name" value="C1.5:_HAD__Beta-PGM__Phosphata"/>
    <property type="match status" value="1"/>
</dbReference>
<dbReference type="EMBL" id="JADPRT010000013">
    <property type="protein sequence ID" value="MBF9071747.1"/>
    <property type="molecule type" value="Genomic_DNA"/>
</dbReference>
<name>A0A931FEH0_9ACTN</name>
<dbReference type="PANTHER" id="PTHR43316:SF3">
    <property type="entry name" value="HALOACID DEHALOGENASE, TYPE II (AFU_ORTHOLOGUE AFUA_2G07750)-RELATED"/>
    <property type="match status" value="1"/>
</dbReference>
<dbReference type="Gene3D" id="3.40.50.1000">
    <property type="entry name" value="HAD superfamily/HAD-like"/>
    <property type="match status" value="1"/>
</dbReference>
<evidence type="ECO:0000256" key="1">
    <source>
        <dbReference type="ARBA" id="ARBA00022801"/>
    </source>
</evidence>
<organism evidence="2 3">
    <name type="scientific">Streptacidiphilus fuscans</name>
    <dbReference type="NCBI Taxonomy" id="2789292"/>
    <lineage>
        <taxon>Bacteria</taxon>
        <taxon>Bacillati</taxon>
        <taxon>Actinomycetota</taxon>
        <taxon>Actinomycetes</taxon>
        <taxon>Kitasatosporales</taxon>
        <taxon>Streptomycetaceae</taxon>
        <taxon>Streptacidiphilus</taxon>
    </lineage>
</organism>
<dbReference type="InterPro" id="IPR006439">
    <property type="entry name" value="HAD-SF_hydro_IA"/>
</dbReference>
<proteinExistence type="predicted"/>
<evidence type="ECO:0000313" key="3">
    <source>
        <dbReference type="Proteomes" id="UP000657385"/>
    </source>
</evidence>
<dbReference type="Pfam" id="PF00702">
    <property type="entry name" value="Hydrolase"/>
    <property type="match status" value="1"/>
</dbReference>
<dbReference type="InterPro" id="IPR036412">
    <property type="entry name" value="HAD-like_sf"/>
</dbReference>
<dbReference type="Proteomes" id="UP000657385">
    <property type="component" value="Unassembled WGS sequence"/>
</dbReference>
<keyword evidence="1 2" id="KW-0378">Hydrolase</keyword>
<dbReference type="PANTHER" id="PTHR43316">
    <property type="entry name" value="HYDROLASE, HALOACID DELAHOGENASE-RELATED"/>
    <property type="match status" value="1"/>
</dbReference>
<dbReference type="AlphaFoldDB" id="A0A931FEH0"/>
<protein>
    <submittedName>
        <fullName evidence="2">HAD family hydrolase</fullName>
    </submittedName>
</protein>
<reference evidence="2" key="1">
    <citation type="submission" date="2020-11" db="EMBL/GenBank/DDBJ databases">
        <title>Isolation and identification of active actinomycetes.</title>
        <authorList>
            <person name="Yu B."/>
        </authorList>
    </citation>
    <scope>NUCLEOTIDE SEQUENCE</scope>
    <source>
        <strain evidence="2">NEAU-YB345</strain>
    </source>
</reference>
<gene>
    <name evidence="2" type="ORF">I2501_27360</name>
</gene>
<dbReference type="RefSeq" id="WP_196196919.1">
    <property type="nucleotide sequence ID" value="NZ_JADPRT010000013.1"/>
</dbReference>
<dbReference type="InterPro" id="IPR051540">
    <property type="entry name" value="S-2-haloacid_dehalogenase"/>
</dbReference>
<keyword evidence="3" id="KW-1185">Reference proteome</keyword>
<dbReference type="PRINTS" id="PR00413">
    <property type="entry name" value="HADHALOGNASE"/>
</dbReference>
<dbReference type="InterPro" id="IPR023214">
    <property type="entry name" value="HAD_sf"/>
</dbReference>
<dbReference type="SUPFAM" id="SSF56784">
    <property type="entry name" value="HAD-like"/>
    <property type="match status" value="1"/>
</dbReference>
<evidence type="ECO:0000313" key="2">
    <source>
        <dbReference type="EMBL" id="MBF9071747.1"/>
    </source>
</evidence>
<sequence length="228" mass="24335">MTGAERGSLWAPVRGVCFDLGGTLVVTDTEPTTGQVAHVLGITLQEAREVMEAGAKRRRIAPADLAAHLARDFGRPHVFEQLRRVLEGARTRAGSARLFPDALAVLQLLRARGFALFAMTNSLGSSIPAQEPGFHALLDAVVYSADTGFCKPERGAFGAVESLSGLAPHQLLHVGDSARADAAGAVSAGWHAAYLHRPEDTRLPQMAEPPAVTIRTLRTLRHLLPARS</sequence>
<comment type="caution">
    <text evidence="2">The sequence shown here is derived from an EMBL/GenBank/DDBJ whole genome shotgun (WGS) entry which is preliminary data.</text>
</comment>
<accession>A0A931FEH0</accession>
<dbReference type="SFLD" id="SFLDS00003">
    <property type="entry name" value="Haloacid_Dehalogenase"/>
    <property type="match status" value="1"/>
</dbReference>
<dbReference type="GO" id="GO:0016787">
    <property type="term" value="F:hydrolase activity"/>
    <property type="evidence" value="ECO:0007669"/>
    <property type="project" value="UniProtKB-KW"/>
</dbReference>